<evidence type="ECO:0000256" key="2">
    <source>
        <dbReference type="ARBA" id="ARBA00022771"/>
    </source>
</evidence>
<dbReference type="KEGG" id="eus:EUTSA_v10021966mg"/>
<dbReference type="OrthoDB" id="153872at2759"/>
<dbReference type="Gramene" id="ESQ47682">
    <property type="protein sequence ID" value="ESQ47682"/>
    <property type="gene ID" value="EUTSA_v10021966mg"/>
</dbReference>
<dbReference type="InterPro" id="IPR000315">
    <property type="entry name" value="Znf_B-box"/>
</dbReference>
<gene>
    <name evidence="5" type="ORF">EUTSA_v10021966mg</name>
</gene>
<evidence type="ECO:0000256" key="1">
    <source>
        <dbReference type="ARBA" id="ARBA00022723"/>
    </source>
</evidence>
<protein>
    <recommendedName>
        <fullName evidence="4">B box-type domain-containing protein</fullName>
    </recommendedName>
</protein>
<dbReference type="eggNOG" id="ENOG502S3MI">
    <property type="taxonomic scope" value="Eukaryota"/>
</dbReference>
<accession>V4LYT2</accession>
<sequence length="125" mass="13849">MCRGVNEEESRSGEGGCRSLCTRPSVPVRCELCGGDASVFCEADSAFLCRKCDRWVHGANFLAWRHVRRVLCTACQKLTRRCLVGDNYHVFLPSVTAGEATVEDITIRSGEQDSSSNQEVPFVFL</sequence>
<dbReference type="GO" id="GO:0010224">
    <property type="term" value="P:response to UV-B"/>
    <property type="evidence" value="ECO:0007669"/>
    <property type="project" value="EnsemblPlants"/>
</dbReference>
<dbReference type="GO" id="GO:0007623">
    <property type="term" value="P:circadian rhythm"/>
    <property type="evidence" value="ECO:0007669"/>
    <property type="project" value="EnsemblPlants"/>
</dbReference>
<proteinExistence type="predicted"/>
<dbReference type="GO" id="GO:0000976">
    <property type="term" value="F:transcription cis-regulatory region binding"/>
    <property type="evidence" value="ECO:0007669"/>
    <property type="project" value="EnsemblPlants"/>
</dbReference>
<dbReference type="Proteomes" id="UP000030689">
    <property type="component" value="Unassembled WGS sequence"/>
</dbReference>
<keyword evidence="2" id="KW-0863">Zinc-finger</keyword>
<dbReference type="PANTHER" id="PTHR31717:SF142">
    <property type="entry name" value="B-BOX DOMAIN PROTEIN 30-RELATED"/>
    <property type="match status" value="1"/>
</dbReference>
<evidence type="ECO:0000313" key="6">
    <source>
        <dbReference type="Proteomes" id="UP000030689"/>
    </source>
</evidence>
<reference evidence="5 6" key="1">
    <citation type="journal article" date="2013" name="Front. Plant Sci.">
        <title>The Reference Genome of the Halophytic Plant Eutrema salsugineum.</title>
        <authorList>
            <person name="Yang R."/>
            <person name="Jarvis D.E."/>
            <person name="Chen H."/>
            <person name="Beilstein M.A."/>
            <person name="Grimwood J."/>
            <person name="Jenkins J."/>
            <person name="Shu S."/>
            <person name="Prochnik S."/>
            <person name="Xin M."/>
            <person name="Ma C."/>
            <person name="Schmutz J."/>
            <person name="Wing R.A."/>
            <person name="Mitchell-Olds T."/>
            <person name="Schumaker K.S."/>
            <person name="Wang X."/>
        </authorList>
    </citation>
    <scope>NUCLEOTIDE SEQUENCE [LARGE SCALE GENOMIC DNA]</scope>
</reference>
<dbReference type="AlphaFoldDB" id="V4LYT2"/>
<dbReference type="GO" id="GO:0009909">
    <property type="term" value="P:regulation of flower development"/>
    <property type="evidence" value="ECO:0007669"/>
    <property type="project" value="EnsemblPlants"/>
</dbReference>
<dbReference type="PANTHER" id="PTHR31717">
    <property type="entry name" value="ZINC FINGER PROTEIN CONSTANS-LIKE 10"/>
    <property type="match status" value="1"/>
</dbReference>
<evidence type="ECO:0000256" key="3">
    <source>
        <dbReference type="ARBA" id="ARBA00022833"/>
    </source>
</evidence>
<evidence type="ECO:0000313" key="5">
    <source>
        <dbReference type="EMBL" id="ESQ47682.1"/>
    </source>
</evidence>
<organism evidence="5 6">
    <name type="scientific">Eutrema salsugineum</name>
    <name type="common">Saltwater cress</name>
    <name type="synonym">Sisymbrium salsugineum</name>
    <dbReference type="NCBI Taxonomy" id="72664"/>
    <lineage>
        <taxon>Eukaryota</taxon>
        <taxon>Viridiplantae</taxon>
        <taxon>Streptophyta</taxon>
        <taxon>Embryophyta</taxon>
        <taxon>Tracheophyta</taxon>
        <taxon>Spermatophyta</taxon>
        <taxon>Magnoliopsida</taxon>
        <taxon>eudicotyledons</taxon>
        <taxon>Gunneridae</taxon>
        <taxon>Pentapetalae</taxon>
        <taxon>rosids</taxon>
        <taxon>malvids</taxon>
        <taxon>Brassicales</taxon>
        <taxon>Brassicaceae</taxon>
        <taxon>Eutremeae</taxon>
        <taxon>Eutrema</taxon>
    </lineage>
</organism>
<dbReference type="STRING" id="72664.V4LYT2"/>
<evidence type="ECO:0000259" key="4">
    <source>
        <dbReference type="SMART" id="SM00336"/>
    </source>
</evidence>
<keyword evidence="1" id="KW-0479">Metal-binding</keyword>
<dbReference type="GO" id="GO:0008270">
    <property type="term" value="F:zinc ion binding"/>
    <property type="evidence" value="ECO:0007669"/>
    <property type="project" value="UniProtKB-KW"/>
</dbReference>
<name>V4LYT2_EUTSA</name>
<dbReference type="OMA" id="WVHRANF"/>
<dbReference type="SMART" id="SM00336">
    <property type="entry name" value="BBOX"/>
    <property type="match status" value="1"/>
</dbReference>
<keyword evidence="6" id="KW-1185">Reference proteome</keyword>
<dbReference type="InterPro" id="IPR049808">
    <property type="entry name" value="CONSTANS-like_Bbox1"/>
</dbReference>
<keyword evidence="3" id="KW-0862">Zinc</keyword>
<dbReference type="EMBL" id="KI517408">
    <property type="protein sequence ID" value="ESQ47682.1"/>
    <property type="molecule type" value="Genomic_DNA"/>
</dbReference>
<feature type="domain" description="B box-type" evidence="4">
    <location>
        <begin position="25"/>
        <end position="71"/>
    </location>
</feature>
<dbReference type="CDD" id="cd19821">
    <property type="entry name" value="Bbox1_BBX-like"/>
    <property type="match status" value="1"/>
</dbReference>